<name>A0A2V4BU69_9FLAO</name>
<gene>
    <name evidence="1" type="ORF">DMB65_00465</name>
</gene>
<evidence type="ECO:0000313" key="2">
    <source>
        <dbReference type="Proteomes" id="UP000247903"/>
    </source>
</evidence>
<protein>
    <submittedName>
        <fullName evidence="1">Uncharacterized protein</fullName>
    </submittedName>
</protein>
<accession>A0A2V4BU69</accession>
<proteinExistence type="predicted"/>
<reference evidence="1 2" key="1">
    <citation type="submission" date="2018-05" db="EMBL/GenBank/DDBJ databases">
        <title>Flavobacterium sp. strain IMCC34759, incomplete genome.</title>
        <authorList>
            <person name="Joung Y."/>
            <person name="Cho J."/>
        </authorList>
    </citation>
    <scope>NUCLEOTIDE SEQUENCE [LARGE SCALE GENOMIC DNA]</scope>
    <source>
        <strain evidence="1 2">IMCC34759</strain>
    </source>
</reference>
<dbReference type="AlphaFoldDB" id="A0A2V4BU69"/>
<comment type="caution">
    <text evidence="1">The sequence shown here is derived from an EMBL/GenBank/DDBJ whole genome shotgun (WGS) entry which is preliminary data.</text>
</comment>
<organism evidence="1 2">
    <name type="scientific">Flavobacterium cheongpyeongense</name>
    <dbReference type="NCBI Taxonomy" id="2212651"/>
    <lineage>
        <taxon>Bacteria</taxon>
        <taxon>Pseudomonadati</taxon>
        <taxon>Bacteroidota</taxon>
        <taxon>Flavobacteriia</taxon>
        <taxon>Flavobacteriales</taxon>
        <taxon>Flavobacteriaceae</taxon>
        <taxon>Flavobacterium</taxon>
    </lineage>
</organism>
<dbReference type="OrthoDB" id="1190170at2"/>
<sequence>MENIDNSTIPFCVVQEKKFDWGEPYKTYDPIFKINPIREEFSLEDSIIIFGENNFKEQLLLLYNAINNCEEFDRIEHYNGETFNREEILKLIDFYIKKNENYLAPWEKYQSGVIEFDYIAIIESEAQKKINYCKHLF</sequence>
<dbReference type="EMBL" id="QJHK01000001">
    <property type="protein sequence ID" value="PXY42535.1"/>
    <property type="molecule type" value="Genomic_DNA"/>
</dbReference>
<dbReference type="RefSeq" id="WP_110304714.1">
    <property type="nucleotide sequence ID" value="NZ_QJHK01000001.1"/>
</dbReference>
<dbReference type="Proteomes" id="UP000247903">
    <property type="component" value="Unassembled WGS sequence"/>
</dbReference>
<evidence type="ECO:0000313" key="1">
    <source>
        <dbReference type="EMBL" id="PXY42535.1"/>
    </source>
</evidence>
<keyword evidence="2" id="KW-1185">Reference proteome</keyword>